<feature type="signal peptide" evidence="4">
    <location>
        <begin position="1"/>
        <end position="20"/>
    </location>
</feature>
<dbReference type="InterPro" id="IPR036942">
    <property type="entry name" value="Beta-barrel_TonB_sf"/>
</dbReference>
<dbReference type="Gene3D" id="2.60.40.1120">
    <property type="entry name" value="Carboxypeptidase-like, regulatory domain"/>
    <property type="match status" value="1"/>
</dbReference>
<keyword evidence="3" id="KW-0998">Cell outer membrane</keyword>
<evidence type="ECO:0000313" key="7">
    <source>
        <dbReference type="Proteomes" id="UP001257277"/>
    </source>
</evidence>
<dbReference type="RefSeq" id="WP_349241825.1">
    <property type="nucleotide sequence ID" value="NZ_JAVTTO010000003.1"/>
</dbReference>
<evidence type="ECO:0000256" key="3">
    <source>
        <dbReference type="ARBA" id="ARBA00023237"/>
    </source>
</evidence>
<keyword evidence="2" id="KW-0472">Membrane</keyword>
<keyword evidence="7" id="KW-1185">Reference proteome</keyword>
<dbReference type="Pfam" id="PF07715">
    <property type="entry name" value="Plug"/>
    <property type="match status" value="1"/>
</dbReference>
<feature type="domain" description="TonB-dependent receptor plug" evidence="5">
    <location>
        <begin position="108"/>
        <end position="183"/>
    </location>
</feature>
<dbReference type="InterPro" id="IPR008969">
    <property type="entry name" value="CarboxyPept-like_regulatory"/>
</dbReference>
<evidence type="ECO:0000256" key="1">
    <source>
        <dbReference type="ARBA" id="ARBA00004442"/>
    </source>
</evidence>
<feature type="chain" id="PRO_5047140460" evidence="4">
    <location>
        <begin position="21"/>
        <end position="940"/>
    </location>
</feature>
<dbReference type="EMBL" id="JAVTTO010000003">
    <property type="protein sequence ID" value="MDT7832565.1"/>
    <property type="molecule type" value="Genomic_DNA"/>
</dbReference>
<dbReference type="Gene3D" id="2.40.170.20">
    <property type="entry name" value="TonB-dependent receptor, beta-barrel domain"/>
    <property type="match status" value="2"/>
</dbReference>
<reference evidence="6 7" key="1">
    <citation type="submission" date="2023-09" db="EMBL/GenBank/DDBJ databases">
        <title>Novel taxa isolated from Blanes Bay.</title>
        <authorList>
            <person name="Rey-Velasco X."/>
            <person name="Lucena T."/>
        </authorList>
    </citation>
    <scope>NUCLEOTIDE SEQUENCE [LARGE SCALE GENOMIC DNA]</scope>
    <source>
        <strain evidence="6 7">S356</strain>
    </source>
</reference>
<evidence type="ECO:0000313" key="6">
    <source>
        <dbReference type="EMBL" id="MDT7832565.1"/>
    </source>
</evidence>
<comment type="caution">
    <text evidence="6">The sequence shown here is derived from an EMBL/GenBank/DDBJ whole genome shotgun (WGS) entry which is preliminary data.</text>
</comment>
<keyword evidence="4" id="KW-0732">Signal</keyword>
<dbReference type="Pfam" id="PF13715">
    <property type="entry name" value="CarbopepD_reg_2"/>
    <property type="match status" value="1"/>
</dbReference>
<evidence type="ECO:0000256" key="2">
    <source>
        <dbReference type="ARBA" id="ARBA00023136"/>
    </source>
</evidence>
<accession>A0ABU3LFQ3</accession>
<comment type="subcellular location">
    <subcellularLocation>
        <location evidence="1">Cell outer membrane</location>
    </subcellularLocation>
</comment>
<dbReference type="SUPFAM" id="SSF49464">
    <property type="entry name" value="Carboxypeptidase regulatory domain-like"/>
    <property type="match status" value="1"/>
</dbReference>
<dbReference type="Proteomes" id="UP001257277">
    <property type="component" value="Unassembled WGS sequence"/>
</dbReference>
<dbReference type="SUPFAM" id="SSF56935">
    <property type="entry name" value="Porins"/>
    <property type="match status" value="1"/>
</dbReference>
<evidence type="ECO:0000259" key="5">
    <source>
        <dbReference type="Pfam" id="PF07715"/>
    </source>
</evidence>
<dbReference type="InterPro" id="IPR012910">
    <property type="entry name" value="Plug_dom"/>
</dbReference>
<evidence type="ECO:0000256" key="4">
    <source>
        <dbReference type="SAM" id="SignalP"/>
    </source>
</evidence>
<gene>
    <name evidence="6" type="ORF">RQM59_09250</name>
</gene>
<name>A0ABU3LFQ3_9FLAO</name>
<proteinExistence type="predicted"/>
<organism evidence="6 7">
    <name type="scientific">Asprobacillus argus</name>
    <dbReference type="NCBI Taxonomy" id="3076534"/>
    <lineage>
        <taxon>Bacteria</taxon>
        <taxon>Pseudomonadati</taxon>
        <taxon>Bacteroidota</taxon>
        <taxon>Flavobacteriia</taxon>
        <taxon>Flavobacteriales</taxon>
        <taxon>Flavobacteriaceae</taxon>
        <taxon>Asprobacillus</taxon>
    </lineage>
</organism>
<keyword evidence="6" id="KW-0675">Receptor</keyword>
<sequence length="940" mass="104795">MRKLIMTMFFGIALIFGAEAQNIVKGIVKDSNSENPIEGVSVTILTTSVNGTTDKDGVFTLTNLSNGSYILEVRLKGYETQNFPIEFNGNTIDLGTILLYQDVTEDLDLSTITITDDELNDDASAADNISGLLQSTRDVYLRTAAFDFSGSFFRIRGLDSENGIVMINGIEMNKLFNGRPQWSNWGGLNDVMRNQEFTNGLTASNFTFGGLLGSTNINTRASEQRTGVRVSYASSNRSYVHRVMGTYSSGMQENGWAYSIAASRRAGEEGFNDGTSYNAYSVFASVEKKINDSHSLNLTSIFAPNKRGKSSANTQEVYDLRGIQYNSYWGYQDGTIRNSRYKELIEPIFILNHYWDIDENTSLTTNVGYQFGSLGNSRLDFGGTDINPNSGLPEGGGANPDPTYYQKLPSYALRNFPDMPEIAFGLQQQFLTDGQLDWRAMYQTNIQNAAQGLNSTFIQYEDRVDDKQFTVNTILNKVLNDNITINGTLTYKNLKSQNFANVLDLLGGTGFLDVDGFADDLSNNPGQIQNDLLNPNRVVGEGDTFRYNYNILSNVIGGFAQAQFKYNKVDFYTALNVTNTSYQREGIYQNGGFANSSLGKGEKLSFTGIGVKAGGTYKLTGRHLFDANASYYTKAPTIRNTFANSRENHAVVPNITEEKVLSFDASYVLRSPKVQARLTGYYTKIEDANEISFFFADGVGGDNQAFIQEILQGIDKQHLGMEFGIEYQVIPTLKLKGVASIGQYTYANNPDLYIASEDFVNPASTDPLIRDFGLQTQGKASLKDYKLANGPQQAFSVGFEYRDPDYWWFSTTVNFMSNAYVDVSPLQRSSNFYTDFDGMPFNEYDPAVAKELLRQEKFDSYVVTNLVGGKSWRINDTFVSVFASVNNLFDTVFKSGGFEQGRNANYRQLLADKSLDTPVFGPKYWYGRGTTYFLNVNLRF</sequence>
<protein>
    <submittedName>
        <fullName evidence="6">TonB-dependent receptor</fullName>
    </submittedName>
</protein>